<evidence type="ECO:0000256" key="2">
    <source>
        <dbReference type="SAM" id="Phobius"/>
    </source>
</evidence>
<accession>A0A9P1N1V2</accession>
<keyword evidence="4" id="KW-1185">Reference proteome</keyword>
<keyword evidence="2" id="KW-0812">Transmembrane</keyword>
<evidence type="ECO:0000313" key="3">
    <source>
        <dbReference type="EMBL" id="CAI5446813.1"/>
    </source>
</evidence>
<feature type="compositionally biased region" description="Polar residues" evidence="1">
    <location>
        <begin position="254"/>
        <end position="273"/>
    </location>
</feature>
<comment type="caution">
    <text evidence="3">The sequence shown here is derived from an EMBL/GenBank/DDBJ whole genome shotgun (WGS) entry which is preliminary data.</text>
</comment>
<evidence type="ECO:0000256" key="1">
    <source>
        <dbReference type="SAM" id="MobiDB-lite"/>
    </source>
</evidence>
<organism evidence="3 4">
    <name type="scientific">Caenorhabditis angaria</name>
    <dbReference type="NCBI Taxonomy" id="860376"/>
    <lineage>
        <taxon>Eukaryota</taxon>
        <taxon>Metazoa</taxon>
        <taxon>Ecdysozoa</taxon>
        <taxon>Nematoda</taxon>
        <taxon>Chromadorea</taxon>
        <taxon>Rhabditida</taxon>
        <taxon>Rhabditina</taxon>
        <taxon>Rhabditomorpha</taxon>
        <taxon>Rhabditoidea</taxon>
        <taxon>Rhabditidae</taxon>
        <taxon>Peloderinae</taxon>
        <taxon>Caenorhabditis</taxon>
    </lineage>
</organism>
<feature type="region of interest" description="Disordered" evidence="1">
    <location>
        <begin position="247"/>
        <end position="285"/>
    </location>
</feature>
<reference evidence="3" key="1">
    <citation type="submission" date="2022-11" db="EMBL/GenBank/DDBJ databases">
        <authorList>
            <person name="Kikuchi T."/>
        </authorList>
    </citation>
    <scope>NUCLEOTIDE SEQUENCE</scope>
    <source>
        <strain evidence="3">PS1010</strain>
    </source>
</reference>
<evidence type="ECO:0000313" key="4">
    <source>
        <dbReference type="Proteomes" id="UP001152747"/>
    </source>
</evidence>
<name>A0A9P1N1V2_9PELO</name>
<dbReference type="Proteomes" id="UP001152747">
    <property type="component" value="Unassembled WGS sequence"/>
</dbReference>
<dbReference type="AlphaFoldDB" id="A0A9P1N1V2"/>
<dbReference type="EMBL" id="CANHGI010000004">
    <property type="protein sequence ID" value="CAI5446813.1"/>
    <property type="molecule type" value="Genomic_DNA"/>
</dbReference>
<feature type="transmembrane region" description="Helical" evidence="2">
    <location>
        <begin position="210"/>
        <end position="236"/>
    </location>
</feature>
<gene>
    <name evidence="3" type="ORF">CAMP_LOCUS9450</name>
</gene>
<keyword evidence="2" id="KW-1133">Transmembrane helix</keyword>
<protein>
    <submittedName>
        <fullName evidence="3">Uncharacterized protein</fullName>
    </submittedName>
</protein>
<keyword evidence="2" id="KW-0472">Membrane</keyword>
<proteinExistence type="predicted"/>
<sequence>MCLYFHSGFNKAANICGECPFLKTNKTCSQISDCYEGKYYKAFQDQDDLSAFCYRKSGLCCLDLSEGSFCDGQQGIVMLNEENCVEEGKTCTNSHQNTGVCKKFKEGLYNKPIFRCCPGLIEDFVSRTQCDENQILPITILEAYCKGGFVVAAGKKTLDAKNANKTCNINSDCGPNRYCIRLKIDEDSKCYDISLKKVENSEDDAEGLSLTMIIIIVAVGVAVVVLIAGAVAFYCYRKKKAAKNLGNNAHGKKTMSTSNSNDKLSAKSPTAKPSPNGWLAKNPFV</sequence>